<name>A0ACD3AP88_9AGAR</name>
<proteinExistence type="predicted"/>
<evidence type="ECO:0000313" key="1">
    <source>
        <dbReference type="EMBL" id="TFK67536.1"/>
    </source>
</evidence>
<feature type="non-terminal residue" evidence="1">
    <location>
        <position position="79"/>
    </location>
</feature>
<accession>A0ACD3AP88</accession>
<dbReference type="Proteomes" id="UP000308600">
    <property type="component" value="Unassembled WGS sequence"/>
</dbReference>
<evidence type="ECO:0000313" key="2">
    <source>
        <dbReference type="Proteomes" id="UP000308600"/>
    </source>
</evidence>
<reference evidence="1 2" key="1">
    <citation type="journal article" date="2019" name="Nat. Ecol. Evol.">
        <title>Megaphylogeny resolves global patterns of mushroom evolution.</title>
        <authorList>
            <person name="Varga T."/>
            <person name="Krizsan K."/>
            <person name="Foldi C."/>
            <person name="Dima B."/>
            <person name="Sanchez-Garcia M."/>
            <person name="Sanchez-Ramirez S."/>
            <person name="Szollosi G.J."/>
            <person name="Szarkandi J.G."/>
            <person name="Papp V."/>
            <person name="Albert L."/>
            <person name="Andreopoulos W."/>
            <person name="Angelini C."/>
            <person name="Antonin V."/>
            <person name="Barry K.W."/>
            <person name="Bougher N.L."/>
            <person name="Buchanan P."/>
            <person name="Buyck B."/>
            <person name="Bense V."/>
            <person name="Catcheside P."/>
            <person name="Chovatia M."/>
            <person name="Cooper J."/>
            <person name="Damon W."/>
            <person name="Desjardin D."/>
            <person name="Finy P."/>
            <person name="Geml J."/>
            <person name="Haridas S."/>
            <person name="Hughes K."/>
            <person name="Justo A."/>
            <person name="Karasinski D."/>
            <person name="Kautmanova I."/>
            <person name="Kiss B."/>
            <person name="Kocsube S."/>
            <person name="Kotiranta H."/>
            <person name="LaButti K.M."/>
            <person name="Lechner B.E."/>
            <person name="Liimatainen K."/>
            <person name="Lipzen A."/>
            <person name="Lukacs Z."/>
            <person name="Mihaltcheva S."/>
            <person name="Morgado L.N."/>
            <person name="Niskanen T."/>
            <person name="Noordeloos M.E."/>
            <person name="Ohm R.A."/>
            <person name="Ortiz-Santana B."/>
            <person name="Ovrebo C."/>
            <person name="Racz N."/>
            <person name="Riley R."/>
            <person name="Savchenko A."/>
            <person name="Shiryaev A."/>
            <person name="Soop K."/>
            <person name="Spirin V."/>
            <person name="Szebenyi C."/>
            <person name="Tomsovsky M."/>
            <person name="Tulloss R.E."/>
            <person name="Uehling J."/>
            <person name="Grigoriev I.V."/>
            <person name="Vagvolgyi C."/>
            <person name="Papp T."/>
            <person name="Martin F.M."/>
            <person name="Miettinen O."/>
            <person name="Hibbett D.S."/>
            <person name="Nagy L.G."/>
        </authorList>
    </citation>
    <scope>NUCLEOTIDE SEQUENCE [LARGE SCALE GENOMIC DNA]</scope>
    <source>
        <strain evidence="1 2">NL-1719</strain>
    </source>
</reference>
<organism evidence="1 2">
    <name type="scientific">Pluteus cervinus</name>
    <dbReference type="NCBI Taxonomy" id="181527"/>
    <lineage>
        <taxon>Eukaryota</taxon>
        <taxon>Fungi</taxon>
        <taxon>Dikarya</taxon>
        <taxon>Basidiomycota</taxon>
        <taxon>Agaricomycotina</taxon>
        <taxon>Agaricomycetes</taxon>
        <taxon>Agaricomycetidae</taxon>
        <taxon>Agaricales</taxon>
        <taxon>Pluteineae</taxon>
        <taxon>Pluteaceae</taxon>
        <taxon>Pluteus</taxon>
    </lineage>
</organism>
<protein>
    <submittedName>
        <fullName evidence="1">Uncharacterized protein</fullName>
    </submittedName>
</protein>
<keyword evidence="2" id="KW-1185">Reference proteome</keyword>
<gene>
    <name evidence="1" type="ORF">BDN72DRAFT_842881</name>
</gene>
<feature type="non-terminal residue" evidence="1">
    <location>
        <position position="1"/>
    </location>
</feature>
<dbReference type="EMBL" id="ML208373">
    <property type="protein sequence ID" value="TFK67536.1"/>
    <property type="molecule type" value="Genomic_DNA"/>
</dbReference>
<sequence>DLGGYDWRIFTSGSSTSPPFGGLKEKILGAHPNRADIKENVPESVKTGVRFNVKEALLEVFRTRQRWSCQNSVLTGYSL</sequence>